<comment type="caution">
    <text evidence="13">The sequence shown here is derived from an EMBL/GenBank/DDBJ whole genome shotgun (WGS) entry which is preliminary data.</text>
</comment>
<keyword evidence="6 11" id="KW-0067">ATP-binding</keyword>
<dbReference type="SUPFAM" id="SSF55931">
    <property type="entry name" value="Glutamine synthetase/guanido kinase"/>
    <property type="match status" value="1"/>
</dbReference>
<organism evidence="13 14">
    <name type="scientific">Candidatus Kapaibacterium thiocyanatum</name>
    <dbReference type="NCBI Taxonomy" id="1895771"/>
    <lineage>
        <taxon>Bacteria</taxon>
        <taxon>Pseudomonadati</taxon>
        <taxon>Candidatus Kapaibacteriota</taxon>
        <taxon>Candidatus Kapaibacteriia</taxon>
        <taxon>Candidatus Kapaibacteriales</taxon>
        <taxon>Candidatus Kapaibacteriaceae</taxon>
        <taxon>Candidatus Kapaibacterium</taxon>
    </lineage>
</organism>
<accession>A0A1M3L579</accession>
<evidence type="ECO:0000256" key="10">
    <source>
        <dbReference type="ARBA" id="ARBA00047913"/>
    </source>
</evidence>
<keyword evidence="7 11" id="KW-0648">Protein biosynthesis</keyword>
<dbReference type="FunFam" id="1.10.10.410:FF:000001">
    <property type="entry name" value="Aspartyl/glutamyl-tRNA(Asn/Gln) amidotransferase subunit B"/>
    <property type="match status" value="1"/>
</dbReference>
<feature type="domain" description="Asn/Gln amidotransferase" evidence="12">
    <location>
        <begin position="328"/>
        <end position="480"/>
    </location>
</feature>
<dbReference type="Pfam" id="PF02934">
    <property type="entry name" value="GatB_N"/>
    <property type="match status" value="1"/>
</dbReference>
<dbReference type="GO" id="GO:0016740">
    <property type="term" value="F:transferase activity"/>
    <property type="evidence" value="ECO:0007669"/>
    <property type="project" value="UniProtKB-KW"/>
</dbReference>
<dbReference type="STRING" id="1895771.BGO89_03825"/>
<evidence type="ECO:0000256" key="2">
    <source>
        <dbReference type="ARBA" id="ARBA00011123"/>
    </source>
</evidence>
<dbReference type="NCBIfam" id="TIGR00133">
    <property type="entry name" value="gatB"/>
    <property type="match status" value="1"/>
</dbReference>
<dbReference type="InterPro" id="IPR018027">
    <property type="entry name" value="Asn/Gln_amidotransferase"/>
</dbReference>
<evidence type="ECO:0000256" key="8">
    <source>
        <dbReference type="ARBA" id="ARBA00024799"/>
    </source>
</evidence>
<reference evidence="13 14" key="1">
    <citation type="submission" date="2016-09" db="EMBL/GenBank/DDBJ databases">
        <title>Genome-resolved meta-omics ties microbial dynamics to process performance in biotechnology for thiocyanate degradation.</title>
        <authorList>
            <person name="Kantor R.S."/>
            <person name="Huddy R.J."/>
            <person name="Iyer R."/>
            <person name="Thomas B.C."/>
            <person name="Brown C.T."/>
            <person name="Anantharaman K."/>
            <person name="Tringe S."/>
            <person name="Hettich R.L."/>
            <person name="Harrison S.T."/>
            <person name="Banfield J.F."/>
        </authorList>
    </citation>
    <scope>NUCLEOTIDE SEQUENCE [LARGE SCALE GENOMIC DNA]</scope>
    <source>
        <strain evidence="13">59-99</strain>
    </source>
</reference>
<evidence type="ECO:0000256" key="1">
    <source>
        <dbReference type="ARBA" id="ARBA00005306"/>
    </source>
</evidence>
<dbReference type="Gene3D" id="1.10.10.410">
    <property type="match status" value="1"/>
</dbReference>
<comment type="catalytic activity">
    <reaction evidence="9 11">
        <text>L-aspartyl-tRNA(Asn) + L-glutamine + ATP + H2O = L-asparaginyl-tRNA(Asn) + L-glutamate + ADP + phosphate + 2 H(+)</text>
        <dbReference type="Rhea" id="RHEA:14513"/>
        <dbReference type="Rhea" id="RHEA-COMP:9674"/>
        <dbReference type="Rhea" id="RHEA-COMP:9677"/>
        <dbReference type="ChEBI" id="CHEBI:15377"/>
        <dbReference type="ChEBI" id="CHEBI:15378"/>
        <dbReference type="ChEBI" id="CHEBI:29985"/>
        <dbReference type="ChEBI" id="CHEBI:30616"/>
        <dbReference type="ChEBI" id="CHEBI:43474"/>
        <dbReference type="ChEBI" id="CHEBI:58359"/>
        <dbReference type="ChEBI" id="CHEBI:78515"/>
        <dbReference type="ChEBI" id="CHEBI:78516"/>
        <dbReference type="ChEBI" id="CHEBI:456216"/>
    </reaction>
</comment>
<dbReference type="SMART" id="SM00845">
    <property type="entry name" value="GatB_Yqey"/>
    <property type="match status" value="1"/>
</dbReference>
<protein>
    <recommendedName>
        <fullName evidence="3 11">Aspartyl/glutamyl-tRNA(Asn/Gln) amidotransferase subunit B</fullName>
        <shortName evidence="11">Asp/Glu-ADT subunit B</shortName>
        <ecNumber evidence="11">6.3.5.-</ecNumber>
    </recommendedName>
</protein>
<evidence type="ECO:0000256" key="9">
    <source>
        <dbReference type="ARBA" id="ARBA00047380"/>
    </source>
</evidence>
<comment type="catalytic activity">
    <reaction evidence="10 11">
        <text>L-glutamyl-tRNA(Gln) + L-glutamine + ATP + H2O = L-glutaminyl-tRNA(Gln) + L-glutamate + ADP + phosphate + H(+)</text>
        <dbReference type="Rhea" id="RHEA:17521"/>
        <dbReference type="Rhea" id="RHEA-COMP:9681"/>
        <dbReference type="Rhea" id="RHEA-COMP:9684"/>
        <dbReference type="ChEBI" id="CHEBI:15377"/>
        <dbReference type="ChEBI" id="CHEBI:15378"/>
        <dbReference type="ChEBI" id="CHEBI:29985"/>
        <dbReference type="ChEBI" id="CHEBI:30616"/>
        <dbReference type="ChEBI" id="CHEBI:43474"/>
        <dbReference type="ChEBI" id="CHEBI:58359"/>
        <dbReference type="ChEBI" id="CHEBI:78520"/>
        <dbReference type="ChEBI" id="CHEBI:78521"/>
        <dbReference type="ChEBI" id="CHEBI:456216"/>
    </reaction>
</comment>
<proteinExistence type="inferred from homology"/>
<comment type="similarity">
    <text evidence="1 11">Belongs to the GatB/GatE family. GatB subfamily.</text>
</comment>
<dbReference type="GO" id="GO:0006412">
    <property type="term" value="P:translation"/>
    <property type="evidence" value="ECO:0007669"/>
    <property type="project" value="UniProtKB-UniRule"/>
</dbReference>
<dbReference type="Pfam" id="PF02637">
    <property type="entry name" value="GatB_Yqey"/>
    <property type="match status" value="1"/>
</dbReference>
<dbReference type="GO" id="GO:0050567">
    <property type="term" value="F:glutaminyl-tRNA synthase (glutamine-hydrolyzing) activity"/>
    <property type="evidence" value="ECO:0007669"/>
    <property type="project" value="UniProtKB-UniRule"/>
</dbReference>
<dbReference type="InterPro" id="IPR023168">
    <property type="entry name" value="GatB_Yqey_C_2"/>
</dbReference>
<gene>
    <name evidence="11" type="primary">gatB</name>
    <name evidence="13" type="ORF">BGO89_03825</name>
</gene>
<evidence type="ECO:0000313" key="14">
    <source>
        <dbReference type="Proteomes" id="UP000184233"/>
    </source>
</evidence>
<dbReference type="NCBIfam" id="NF004014">
    <property type="entry name" value="PRK05477.1-4"/>
    <property type="match status" value="1"/>
</dbReference>
<evidence type="ECO:0000256" key="7">
    <source>
        <dbReference type="ARBA" id="ARBA00022917"/>
    </source>
</evidence>
<evidence type="ECO:0000256" key="6">
    <source>
        <dbReference type="ARBA" id="ARBA00022840"/>
    </source>
</evidence>
<dbReference type="GO" id="GO:0050566">
    <property type="term" value="F:asparaginyl-tRNA synthase (glutamine-hydrolyzing) activity"/>
    <property type="evidence" value="ECO:0007669"/>
    <property type="project" value="RHEA"/>
</dbReference>
<name>A0A1M3L579_9BACT</name>
<dbReference type="PANTHER" id="PTHR11659:SF4">
    <property type="entry name" value="ASPARTYL_GLUTAMYL-TRNA(GLN) AMIDOTRANSFERASE SUBUNIT B_E CATALYTIC DOMAIN-CONTAINING PROTEIN"/>
    <property type="match status" value="1"/>
</dbReference>
<dbReference type="Proteomes" id="UP000184233">
    <property type="component" value="Unassembled WGS sequence"/>
</dbReference>
<dbReference type="NCBIfam" id="NF004012">
    <property type="entry name" value="PRK05477.1-2"/>
    <property type="match status" value="1"/>
</dbReference>
<evidence type="ECO:0000256" key="3">
    <source>
        <dbReference type="ARBA" id="ARBA00016923"/>
    </source>
</evidence>
<dbReference type="PROSITE" id="PS01234">
    <property type="entry name" value="GATB"/>
    <property type="match status" value="1"/>
</dbReference>
<dbReference type="SUPFAM" id="SSF89095">
    <property type="entry name" value="GatB/YqeY motif"/>
    <property type="match status" value="1"/>
</dbReference>
<dbReference type="AlphaFoldDB" id="A0A1M3L579"/>
<dbReference type="PANTHER" id="PTHR11659">
    <property type="entry name" value="GLUTAMYL-TRNA GLN AMIDOTRANSFERASE SUBUNIT B MITOCHONDRIAL AND PROKARYOTIC PET112-RELATED"/>
    <property type="match status" value="1"/>
</dbReference>
<dbReference type="InterPro" id="IPR003789">
    <property type="entry name" value="Asn/Gln_tRNA_amidoTrase-B-like"/>
</dbReference>
<keyword evidence="13" id="KW-0808">Transferase</keyword>
<dbReference type="InterPro" id="IPR004413">
    <property type="entry name" value="GatB"/>
</dbReference>
<dbReference type="HAMAP" id="MF_00121">
    <property type="entry name" value="GatB"/>
    <property type="match status" value="1"/>
</dbReference>
<dbReference type="InterPro" id="IPR014746">
    <property type="entry name" value="Gln_synth/guanido_kin_cat_dom"/>
</dbReference>
<comment type="function">
    <text evidence="8 11">Allows the formation of correctly charged Asn-tRNA(Asn) or Gln-tRNA(Gln) through the transamidation of misacylated Asp-tRNA(Asn) or Glu-tRNA(Gln) in organisms which lack either or both of asparaginyl-tRNA or glutaminyl-tRNA synthetases. The reaction takes place in the presence of glutamine and ATP through an activated phospho-Asp-tRNA(Asn) or phospho-Glu-tRNA(Gln).</text>
</comment>
<dbReference type="InterPro" id="IPR006075">
    <property type="entry name" value="Asn/Gln-tRNA_Trfase_suB/E_cat"/>
</dbReference>
<dbReference type="EC" id="6.3.5.-" evidence="11"/>
<dbReference type="InterPro" id="IPR017959">
    <property type="entry name" value="Asn/Gln-tRNA_amidoTrfase_suB/E"/>
</dbReference>
<evidence type="ECO:0000313" key="13">
    <source>
        <dbReference type="EMBL" id="OJX60711.1"/>
    </source>
</evidence>
<dbReference type="InterPro" id="IPR017958">
    <property type="entry name" value="Gln-tRNA_amidoTrfase_suB_CS"/>
</dbReference>
<dbReference type="GO" id="GO:0005524">
    <property type="term" value="F:ATP binding"/>
    <property type="evidence" value="ECO:0007669"/>
    <property type="project" value="UniProtKB-KW"/>
</dbReference>
<keyword evidence="4 11" id="KW-0436">Ligase</keyword>
<evidence type="ECO:0000256" key="4">
    <source>
        <dbReference type="ARBA" id="ARBA00022598"/>
    </source>
</evidence>
<comment type="subunit">
    <text evidence="2 11">Heterotrimer of A, B and C subunits.</text>
</comment>
<evidence type="ECO:0000256" key="5">
    <source>
        <dbReference type="ARBA" id="ARBA00022741"/>
    </source>
</evidence>
<evidence type="ECO:0000256" key="11">
    <source>
        <dbReference type="HAMAP-Rule" id="MF_00121"/>
    </source>
</evidence>
<keyword evidence="5 11" id="KW-0547">Nucleotide-binding</keyword>
<evidence type="ECO:0000259" key="12">
    <source>
        <dbReference type="SMART" id="SM00845"/>
    </source>
</evidence>
<sequence>MATTYEAVIGLEIHAQLKTATKAFCSCPTTFGAQPNVNVCPICLGHPGALPVLNRNLVEFAVVMGLATNCSIRERSSFSRKNYFYADLPKGYQISQYEDPICHGGHVEIETDDGIRNIGITRIHMEEDSGKSIHDLDIDTLVDLNRSGVPLIEIVSEPDIRTAHEAYQYLNQLRQILIYLDICDGNMEEGSLRCDANVSVRPVGQEKFGTKTEVKNLNSFRNVEKAIEFEVARQIALIEDGGKVVQETRMWDAGRQETKVMRTKEMAHDYRYFPEPDLVHVVVDDAWREALRAGLPELGLAKKRRFIADYGLPAYDAGILVDDVDVARFYEETCSLLKKRDAETYKAVSNWTMTELMRIMGERKVGILGIGCSTSQLASLVDVVADGTISNKIAKDIFPDMLDSGRTADAIIEEKGLRQVSDTNVLQGLVRQVLQDNPDNVTKYREGRTNLLGFFVGQVLKASGGTANPALVNTMMKEALDATGG</sequence>
<dbReference type="EMBL" id="MKVH01000003">
    <property type="protein sequence ID" value="OJX60711.1"/>
    <property type="molecule type" value="Genomic_DNA"/>
</dbReference>